<gene>
    <name evidence="9" type="ORF">MA03_08045</name>
</gene>
<dbReference type="InterPro" id="IPR042529">
    <property type="entry name" value="IF_2B-like_C"/>
</dbReference>
<sequence>MSKIDYSEVIESIRSGRIHSSSEVVIFALNKMVDVLESEKKLSSFANFALKVVKSRPTSALLVNATRELAQVILKNKESSIEEILELSRRKVEELKGRIHDSVESSAAIAEKRIESGDTLLTTSYSIFVKRTLENAVKKGKDLKVVVTESRPGSEGFRMASELVSLGLDVTLIVDSAVRFVMKNVDKVFLSSESVTANGANVTKVGSSQIALAAHEARVRVFVVTSTLKFSPETLVGELVEIPEADTSEMREMLLKKGLDKVKIRAPLFDVTPPEYIDAIITEKGLVAPSFAIMTVRDLYGWPPKPPLLEETLMELARVDR</sequence>
<dbReference type="InterPro" id="IPR027363">
    <property type="entry name" value="M1Pi_N"/>
</dbReference>
<comment type="subcellular location">
    <subcellularLocation>
        <location evidence="1">Cytoplasm</location>
        <location evidence="1">Cytosol</location>
    </subcellularLocation>
</comment>
<evidence type="ECO:0000256" key="5">
    <source>
        <dbReference type="ARBA" id="ARBA00044122"/>
    </source>
</evidence>
<reference evidence="9 10" key="1">
    <citation type="journal article" date="2015" name="Stand. Genomic Sci.">
        <title>Complete genome sequence of and proposal of Thermofilum uzonense sp. nov. a novel hyperthermophilic crenarchaeon and emended description of the genus Thermofilum.</title>
        <authorList>
            <person name="Toshchakov S.V."/>
            <person name="Korzhenkov A.A."/>
            <person name="Samarov N.I."/>
            <person name="Mazunin I.O."/>
            <person name="Mozhey O.I."/>
            <person name="Shmyr I.S."/>
            <person name="Derbikova K.S."/>
            <person name="Taranov E.A."/>
            <person name="Dominova I.N."/>
            <person name="Bonch-Osmolovskaya E.A."/>
            <person name="Patrushev M.V."/>
            <person name="Podosokorskaya O.A."/>
            <person name="Kublanov I.V."/>
        </authorList>
    </citation>
    <scope>NUCLEOTIDE SEQUENCE [LARGE SCALE GENOMIC DNA]</scope>
    <source>
        <strain evidence="9 10">1807-2</strain>
    </source>
</reference>
<evidence type="ECO:0000256" key="2">
    <source>
        <dbReference type="ARBA" id="ARBA00022490"/>
    </source>
</evidence>
<accession>A0A0F7FIU5</accession>
<evidence type="ECO:0000256" key="8">
    <source>
        <dbReference type="RuleBase" id="RU003814"/>
    </source>
</evidence>
<keyword evidence="10" id="KW-1185">Reference proteome</keyword>
<dbReference type="OrthoDB" id="27639at2157"/>
<dbReference type="GO" id="GO:0005829">
    <property type="term" value="C:cytosol"/>
    <property type="evidence" value="ECO:0007669"/>
    <property type="project" value="UniProtKB-SubCell"/>
</dbReference>
<comment type="subunit">
    <text evidence="7">Component of the translation initiation factor 2B (eIF2B) complex which is a heterodecamer of two sets of five different subunits: alpha, beta, gamma, delta and epsilon. Subunits alpha, beta and delta comprise a regulatory subcomplex and subunits epsilon and gamma comprise a catalytic subcomplex. Within the complex, the hexameric regulatory complex resides at the center, with the two heterodimeric catalytic subcomplexes bound on opposite sides.</text>
</comment>
<evidence type="ECO:0000256" key="1">
    <source>
        <dbReference type="ARBA" id="ARBA00004514"/>
    </source>
</evidence>
<dbReference type="Gene3D" id="1.20.120.420">
    <property type="entry name" value="translation initiation factor eif-2b, domain 1"/>
    <property type="match status" value="1"/>
</dbReference>
<dbReference type="Pfam" id="PF01008">
    <property type="entry name" value="IF-2B"/>
    <property type="match status" value="1"/>
</dbReference>
<dbReference type="SUPFAM" id="SSF100950">
    <property type="entry name" value="NagB/RpiA/CoA transferase-like"/>
    <property type="match status" value="1"/>
</dbReference>
<proteinExistence type="inferred from homology"/>
<dbReference type="AlphaFoldDB" id="A0A0F7FIU5"/>
<dbReference type="RefSeq" id="WP_052884747.1">
    <property type="nucleotide sequence ID" value="NZ_CP009961.1"/>
</dbReference>
<evidence type="ECO:0000313" key="9">
    <source>
        <dbReference type="EMBL" id="AKG39192.1"/>
    </source>
</evidence>
<evidence type="ECO:0000256" key="6">
    <source>
        <dbReference type="ARBA" id="ARBA00044228"/>
    </source>
</evidence>
<evidence type="ECO:0000313" key="10">
    <source>
        <dbReference type="Proteomes" id="UP000067434"/>
    </source>
</evidence>
<dbReference type="STRING" id="1550241.MA03_08045"/>
<dbReference type="InterPro" id="IPR000649">
    <property type="entry name" value="IF-2B-related"/>
</dbReference>
<dbReference type="InterPro" id="IPR037171">
    <property type="entry name" value="NagB/RpiA_transferase-like"/>
</dbReference>
<dbReference type="GeneID" id="25402174"/>
<dbReference type="PATRIC" id="fig|1550241.5.peg.1666"/>
<dbReference type="PANTHER" id="PTHR45859:SF1">
    <property type="entry name" value="TRANSLATION INITIATION FACTOR EIF-2B SUBUNIT BETA"/>
    <property type="match status" value="1"/>
</dbReference>
<dbReference type="PANTHER" id="PTHR45859">
    <property type="entry name" value="TRANSLATION INITIATION FACTOR EIF-2B SUBUNIT BETA"/>
    <property type="match status" value="1"/>
</dbReference>
<keyword evidence="3" id="KW-0396">Initiation factor</keyword>
<dbReference type="InterPro" id="IPR051855">
    <property type="entry name" value="eIF2B_beta_subunit"/>
</dbReference>
<evidence type="ECO:0000256" key="3">
    <source>
        <dbReference type="ARBA" id="ARBA00022540"/>
    </source>
</evidence>
<protein>
    <recommendedName>
        <fullName evidence="5">Translation initiation factor eIF2B subunit beta</fullName>
    </recommendedName>
    <alternativeName>
        <fullName evidence="6">eIF2B GDP-GTP exchange factor subunit beta</fullName>
    </alternativeName>
</protein>
<keyword evidence="4" id="KW-0648">Protein biosynthesis</keyword>
<evidence type="ECO:0000256" key="7">
    <source>
        <dbReference type="ARBA" id="ARBA00046432"/>
    </source>
</evidence>
<dbReference type="HOGENOM" id="CLU_016218_2_1_2"/>
<dbReference type="GO" id="GO:0003743">
    <property type="term" value="F:translation initiation factor activity"/>
    <property type="evidence" value="ECO:0007669"/>
    <property type="project" value="UniProtKB-KW"/>
</dbReference>
<dbReference type="EMBL" id="CP009961">
    <property type="protein sequence ID" value="AKG39192.1"/>
    <property type="molecule type" value="Genomic_DNA"/>
</dbReference>
<organism evidence="9 10">
    <name type="scientific">Infirmifilum uzonense</name>
    <dbReference type="NCBI Taxonomy" id="1550241"/>
    <lineage>
        <taxon>Archaea</taxon>
        <taxon>Thermoproteota</taxon>
        <taxon>Thermoprotei</taxon>
        <taxon>Thermofilales</taxon>
        <taxon>Thermofilaceae</taxon>
        <taxon>Infirmifilum</taxon>
    </lineage>
</organism>
<keyword evidence="2" id="KW-0963">Cytoplasm</keyword>
<name>A0A0F7FIU5_9CREN</name>
<dbReference type="Proteomes" id="UP000067434">
    <property type="component" value="Chromosome"/>
</dbReference>
<dbReference type="KEGG" id="thf:MA03_08045"/>
<comment type="similarity">
    <text evidence="8">Belongs to the eIF-2B alpha/beta/delta subunits family.</text>
</comment>
<evidence type="ECO:0000256" key="4">
    <source>
        <dbReference type="ARBA" id="ARBA00022917"/>
    </source>
</evidence>
<dbReference type="GO" id="GO:0005085">
    <property type="term" value="F:guanyl-nucleotide exchange factor activity"/>
    <property type="evidence" value="ECO:0007669"/>
    <property type="project" value="TreeGrafter"/>
</dbReference>
<dbReference type="Gene3D" id="3.40.50.10470">
    <property type="entry name" value="Translation initiation factor eif-2b, domain 2"/>
    <property type="match status" value="1"/>
</dbReference>